<keyword evidence="1" id="KW-1133">Transmembrane helix</keyword>
<dbReference type="Proteomes" id="UP000590740">
    <property type="component" value="Unassembled WGS sequence"/>
</dbReference>
<protein>
    <submittedName>
        <fullName evidence="2">ABC-type dipeptide/oligopeptide/nickel transport system permease component</fullName>
    </submittedName>
</protein>
<accession>A0A7W8DKI4</accession>
<dbReference type="AlphaFoldDB" id="A0A7W8DKI4"/>
<evidence type="ECO:0000313" key="3">
    <source>
        <dbReference type="Proteomes" id="UP000590740"/>
    </source>
</evidence>
<feature type="transmembrane region" description="Helical" evidence="1">
    <location>
        <begin position="12"/>
        <end position="31"/>
    </location>
</feature>
<comment type="caution">
    <text evidence="2">The sequence shown here is derived from an EMBL/GenBank/DDBJ whole genome shotgun (WGS) entry which is preliminary data.</text>
</comment>
<feature type="transmembrane region" description="Helical" evidence="1">
    <location>
        <begin position="242"/>
        <end position="263"/>
    </location>
</feature>
<feature type="transmembrane region" description="Helical" evidence="1">
    <location>
        <begin position="51"/>
        <end position="76"/>
    </location>
</feature>
<proteinExistence type="predicted"/>
<keyword evidence="1" id="KW-0472">Membrane</keyword>
<gene>
    <name evidence="2" type="ORF">HNQ65_002483</name>
</gene>
<feature type="transmembrane region" description="Helical" evidence="1">
    <location>
        <begin position="411"/>
        <end position="433"/>
    </location>
</feature>
<evidence type="ECO:0000313" key="2">
    <source>
        <dbReference type="EMBL" id="MBB5032901.1"/>
    </source>
</evidence>
<keyword evidence="3" id="KW-1185">Reference proteome</keyword>
<dbReference type="EMBL" id="JACHIG010000004">
    <property type="protein sequence ID" value="MBB5032901.1"/>
    <property type="molecule type" value="Genomic_DNA"/>
</dbReference>
<reference evidence="2 3" key="1">
    <citation type="submission" date="2020-08" db="EMBL/GenBank/DDBJ databases">
        <title>Genomic Encyclopedia of Type Strains, Phase IV (KMG-IV): sequencing the most valuable type-strain genomes for metagenomic binning, comparative biology and taxonomic classification.</title>
        <authorList>
            <person name="Goeker M."/>
        </authorList>
    </citation>
    <scope>NUCLEOTIDE SEQUENCE [LARGE SCALE GENOMIC DNA]</scope>
    <source>
        <strain evidence="2 3">DSM 12252</strain>
    </source>
</reference>
<evidence type="ECO:0000256" key="1">
    <source>
        <dbReference type="SAM" id="Phobius"/>
    </source>
</evidence>
<sequence>MTSLQPFSLSPRLLPLRLVLGGLIAGVLVLLADHHGMSISLDMRDFGRRFFSSFIVLLIGLLLALCLGVMTGMYARRMGPRVQWLAGLLSRALACLPVVVLAWGFIAGWIGRLGWPVESLMPATFPEAHTAWQTVLARQTWDLLAPALVLALSLCGEMTHAVIEDGGLVPDLGFSLRARGVPAGSRLWRHHLSQLVPLLRVRLQSLILFAPVCLIIIEDVLHFEGWGGWMAQSLRAGHAVGIAYGFASAGVLTGLLCTGAQLLHGRLTSSGGWLATLSWQPWLLWALGVLALLPASILMWLPLWLAVLMAGAAAWCQTWTHILKQLPLDASRVLGATDQMIWRHHIAVVQGRTLLAWICTVFAQTLLGLATACTLQPRLMHELNERLVTLLRPLAVISVQDAAHTLADPTLLLQSGGGIALAALCLIQLGRIVQPRLD</sequence>
<feature type="transmembrane region" description="Helical" evidence="1">
    <location>
        <begin position="283"/>
        <end position="316"/>
    </location>
</feature>
<dbReference type="RefSeq" id="WP_184339806.1">
    <property type="nucleotide sequence ID" value="NZ_JACHIG010000004.1"/>
</dbReference>
<organism evidence="2 3">
    <name type="scientific">Prosthecobacter vanneervenii</name>
    <dbReference type="NCBI Taxonomy" id="48466"/>
    <lineage>
        <taxon>Bacteria</taxon>
        <taxon>Pseudomonadati</taxon>
        <taxon>Verrucomicrobiota</taxon>
        <taxon>Verrucomicrobiia</taxon>
        <taxon>Verrucomicrobiales</taxon>
        <taxon>Verrucomicrobiaceae</taxon>
        <taxon>Prosthecobacter</taxon>
    </lineage>
</organism>
<name>A0A7W8DKI4_9BACT</name>
<feature type="transmembrane region" description="Helical" evidence="1">
    <location>
        <begin position="88"/>
        <end position="111"/>
    </location>
</feature>
<feature type="transmembrane region" description="Helical" evidence="1">
    <location>
        <begin position="203"/>
        <end position="221"/>
    </location>
</feature>
<keyword evidence="1" id="KW-0812">Transmembrane</keyword>
<feature type="transmembrane region" description="Helical" evidence="1">
    <location>
        <begin position="354"/>
        <end position="377"/>
    </location>
</feature>